<accession>A0A8C6I479</accession>
<protein>
    <submittedName>
        <fullName evidence="1">Uncharacterized protein</fullName>
    </submittedName>
</protein>
<reference evidence="1" key="2">
    <citation type="submission" date="2025-09" db="UniProtKB">
        <authorList>
            <consortium name="Ensembl"/>
        </authorList>
    </citation>
    <scope>IDENTIFICATION</scope>
</reference>
<organism evidence="1 2">
    <name type="scientific">Mus spicilegus</name>
    <name type="common">Mound-building mouse</name>
    <dbReference type="NCBI Taxonomy" id="10103"/>
    <lineage>
        <taxon>Eukaryota</taxon>
        <taxon>Metazoa</taxon>
        <taxon>Chordata</taxon>
        <taxon>Craniata</taxon>
        <taxon>Vertebrata</taxon>
        <taxon>Euteleostomi</taxon>
        <taxon>Mammalia</taxon>
        <taxon>Eutheria</taxon>
        <taxon>Euarchontoglires</taxon>
        <taxon>Glires</taxon>
        <taxon>Rodentia</taxon>
        <taxon>Myomorpha</taxon>
        <taxon>Muroidea</taxon>
        <taxon>Muridae</taxon>
        <taxon>Murinae</taxon>
        <taxon>Mus</taxon>
        <taxon>Mus</taxon>
    </lineage>
</organism>
<dbReference type="GeneTree" id="ENSGT01140000286829"/>
<evidence type="ECO:0000313" key="1">
    <source>
        <dbReference type="Ensembl" id="ENSMSIP00000031135.1"/>
    </source>
</evidence>
<proteinExistence type="predicted"/>
<keyword evidence="2" id="KW-1185">Reference proteome</keyword>
<sequence length="214" mass="23708">MAVLTQRAAARSFGPGLGGECPCGRVSGCPRVPSSFARPELSCSRRPERRGRAVLGGPRGGRQCPTRGCARHKVLCAVRPGRPDHRPFPLQADPPEPVPTAQPCCRFGHKRRYVPALIGGRPWPRGREDGGSRPVFVELRRSSPVALSCALLRLSQYFKRLTQKGKGTLHKTQRGKLHLLFGSCLESQMNQKLHLKLECAHFRFWRLLGSDIGF</sequence>
<reference evidence="1" key="1">
    <citation type="submission" date="2025-08" db="UniProtKB">
        <authorList>
            <consortium name="Ensembl"/>
        </authorList>
    </citation>
    <scope>IDENTIFICATION</scope>
</reference>
<name>A0A8C6I479_MUSSI</name>
<dbReference type="Ensembl" id="ENSMSIT00000039243.1">
    <property type="protein sequence ID" value="ENSMSIP00000031135.1"/>
    <property type="gene ID" value="ENSMSIG00000026077.1"/>
</dbReference>
<dbReference type="AlphaFoldDB" id="A0A8C6I479"/>
<evidence type="ECO:0000313" key="2">
    <source>
        <dbReference type="Proteomes" id="UP000694415"/>
    </source>
</evidence>
<dbReference type="Proteomes" id="UP000694415">
    <property type="component" value="Unplaced"/>
</dbReference>